<accession>A0ABD0LGB7</accession>
<dbReference type="EMBL" id="JACVVK020000052">
    <property type="protein sequence ID" value="KAK7498241.1"/>
    <property type="molecule type" value="Genomic_DNA"/>
</dbReference>
<reference evidence="2 3" key="1">
    <citation type="journal article" date="2023" name="Sci. Data">
        <title>Genome assembly of the Korean intertidal mud-creeper Batillaria attramentaria.</title>
        <authorList>
            <person name="Patra A.K."/>
            <person name="Ho P.T."/>
            <person name="Jun S."/>
            <person name="Lee S.J."/>
            <person name="Kim Y."/>
            <person name="Won Y.J."/>
        </authorList>
    </citation>
    <scope>NUCLEOTIDE SEQUENCE [LARGE SCALE GENOMIC DNA]</scope>
    <source>
        <strain evidence="2">Wonlab-2016</strain>
    </source>
</reference>
<feature type="region of interest" description="Disordered" evidence="1">
    <location>
        <begin position="71"/>
        <end position="109"/>
    </location>
</feature>
<evidence type="ECO:0000313" key="2">
    <source>
        <dbReference type="EMBL" id="KAK7498241.1"/>
    </source>
</evidence>
<dbReference type="AlphaFoldDB" id="A0ABD0LGB7"/>
<evidence type="ECO:0000313" key="3">
    <source>
        <dbReference type="Proteomes" id="UP001519460"/>
    </source>
</evidence>
<proteinExistence type="predicted"/>
<comment type="caution">
    <text evidence="2">The sequence shown here is derived from an EMBL/GenBank/DDBJ whole genome shotgun (WGS) entry which is preliminary data.</text>
</comment>
<keyword evidence="3" id="KW-1185">Reference proteome</keyword>
<name>A0ABD0LGB7_9CAEN</name>
<protein>
    <submittedName>
        <fullName evidence="2">Uncharacterized protein</fullName>
    </submittedName>
</protein>
<gene>
    <name evidence="2" type="ORF">BaRGS_00010501</name>
</gene>
<organism evidence="2 3">
    <name type="scientific">Batillaria attramentaria</name>
    <dbReference type="NCBI Taxonomy" id="370345"/>
    <lineage>
        <taxon>Eukaryota</taxon>
        <taxon>Metazoa</taxon>
        <taxon>Spiralia</taxon>
        <taxon>Lophotrochozoa</taxon>
        <taxon>Mollusca</taxon>
        <taxon>Gastropoda</taxon>
        <taxon>Caenogastropoda</taxon>
        <taxon>Sorbeoconcha</taxon>
        <taxon>Cerithioidea</taxon>
        <taxon>Batillariidae</taxon>
        <taxon>Batillaria</taxon>
    </lineage>
</organism>
<evidence type="ECO:0000256" key="1">
    <source>
        <dbReference type="SAM" id="MobiDB-lite"/>
    </source>
</evidence>
<sequence length="109" mass="13005">MPRFKRKTGDCTKQYTYNFRILAQRLFSEGSVIMHAWSILANGWNVFGCGKQRQRESKQGRAIYKSKQHINPAIDPRPPEGRWLRQFTILPPPRPPTTRRRPHWEERMD</sequence>
<dbReference type="Proteomes" id="UP001519460">
    <property type="component" value="Unassembled WGS sequence"/>
</dbReference>